<evidence type="ECO:0000313" key="2">
    <source>
        <dbReference type="Proteomes" id="UP001159937"/>
    </source>
</evidence>
<dbReference type="Proteomes" id="UP001159937">
    <property type="component" value="Unassembled WGS sequence"/>
</dbReference>
<evidence type="ECO:0000313" key="1">
    <source>
        <dbReference type="EMBL" id="MDH0966948.1"/>
    </source>
</evidence>
<dbReference type="EMBL" id="JAOCBF010000072">
    <property type="protein sequence ID" value="MDH0966948.1"/>
    <property type="molecule type" value="Genomic_DNA"/>
</dbReference>
<sequence length="135" mass="15855">MKRKEKIHKINKIKGLLSGEYDVGVHPKESSCLRILMKREGSKEEFITQYYFTDKITVERIHIFRRDPTEEWDSPIDTHVYKSEFPLTDEGYRECTEIFTHKISHELINEVNCLISAVITYPALNINEIIKGNVL</sequence>
<accession>A0AAJ1KZN2</accession>
<proteinExistence type="predicted"/>
<organism evidence="1 2">
    <name type="scientific">Klebsiella michiganensis</name>
    <dbReference type="NCBI Taxonomy" id="1134687"/>
    <lineage>
        <taxon>Bacteria</taxon>
        <taxon>Pseudomonadati</taxon>
        <taxon>Pseudomonadota</taxon>
        <taxon>Gammaproteobacteria</taxon>
        <taxon>Enterobacterales</taxon>
        <taxon>Enterobacteriaceae</taxon>
        <taxon>Klebsiella/Raoultella group</taxon>
        <taxon>Klebsiella</taxon>
    </lineage>
</organism>
<dbReference type="AlphaFoldDB" id="A0AAJ1KZN2"/>
<comment type="caution">
    <text evidence="1">The sequence shown here is derived from an EMBL/GenBank/DDBJ whole genome shotgun (WGS) entry which is preliminary data.</text>
</comment>
<reference evidence="1" key="1">
    <citation type="submission" date="2022-09" db="EMBL/GenBank/DDBJ databases">
        <title>Intensive care unit water sources are persistently colonized with multi-drug resistant bacteria and are the site of extensive horizontal gene transfer of antibiotic resistance genes.</title>
        <authorList>
            <person name="Diorio-Toth L."/>
        </authorList>
    </citation>
    <scope>NUCLEOTIDE SEQUENCE</scope>
    <source>
        <strain evidence="1">GD03918</strain>
    </source>
</reference>
<name>A0AAJ1KZN2_9ENTR</name>
<dbReference type="RefSeq" id="WP_279944954.1">
    <property type="nucleotide sequence ID" value="NZ_JAOCBF010000072.1"/>
</dbReference>
<protein>
    <submittedName>
        <fullName evidence="1">Uncharacterized protein</fullName>
    </submittedName>
</protein>
<gene>
    <name evidence="1" type="ORF">N5C89_29355</name>
</gene>